<comment type="caution">
    <text evidence="8">The sequence shown here is derived from an EMBL/GenBank/DDBJ whole genome shotgun (WGS) entry which is preliminary data.</text>
</comment>
<dbReference type="InterPro" id="IPR051539">
    <property type="entry name" value="T4SS-coupling_protein"/>
</dbReference>
<dbReference type="InterPro" id="IPR032689">
    <property type="entry name" value="TraG-D_C"/>
</dbReference>
<dbReference type="InterPro" id="IPR027417">
    <property type="entry name" value="P-loop_NTPase"/>
</dbReference>
<feature type="domain" description="TraD/TraG TraM recognition site" evidence="7">
    <location>
        <begin position="422"/>
        <end position="540"/>
    </location>
</feature>
<keyword evidence="4 6" id="KW-1133">Transmembrane helix</keyword>
<dbReference type="Gene3D" id="3.40.50.300">
    <property type="entry name" value="P-loop containing nucleotide triphosphate hydrolases"/>
    <property type="match status" value="1"/>
</dbReference>
<dbReference type="PANTHER" id="PTHR37937">
    <property type="entry name" value="CONJUGATIVE TRANSFER: DNA TRANSPORT"/>
    <property type="match status" value="1"/>
</dbReference>
<dbReference type="RefSeq" id="WP_201958749.1">
    <property type="nucleotide sequence ID" value="NZ_JAERRJ010000031.1"/>
</dbReference>
<proteinExistence type="predicted"/>
<evidence type="ECO:0000259" key="7">
    <source>
        <dbReference type="Pfam" id="PF12696"/>
    </source>
</evidence>
<feature type="transmembrane region" description="Helical" evidence="6">
    <location>
        <begin position="59"/>
        <end position="84"/>
    </location>
</feature>
<organism evidence="8 9">
    <name type="scientific">Nocardia acididurans</name>
    <dbReference type="NCBI Taxonomy" id="2802282"/>
    <lineage>
        <taxon>Bacteria</taxon>
        <taxon>Bacillati</taxon>
        <taxon>Actinomycetota</taxon>
        <taxon>Actinomycetes</taxon>
        <taxon>Mycobacteriales</taxon>
        <taxon>Nocardiaceae</taxon>
        <taxon>Nocardia</taxon>
    </lineage>
</organism>
<protein>
    <submittedName>
        <fullName evidence="8">TraM recognition domain-containing protein</fullName>
    </submittedName>
</protein>
<reference evidence="8 9" key="1">
    <citation type="submission" date="2021-01" db="EMBL/GenBank/DDBJ databases">
        <title>WGS of actinomycetes isolated from Thailand.</title>
        <authorList>
            <person name="Thawai C."/>
        </authorList>
    </citation>
    <scope>NUCLEOTIDE SEQUENCE [LARGE SCALE GENOMIC DNA]</scope>
    <source>
        <strain evidence="8 9">LPG 2</strain>
    </source>
</reference>
<keyword evidence="2" id="KW-1003">Cell membrane</keyword>
<dbReference type="CDD" id="cd01127">
    <property type="entry name" value="TrwB_TraG_TraD_VirD4"/>
    <property type="match status" value="1"/>
</dbReference>
<evidence type="ECO:0000256" key="4">
    <source>
        <dbReference type="ARBA" id="ARBA00022989"/>
    </source>
</evidence>
<evidence type="ECO:0000313" key="9">
    <source>
        <dbReference type="Proteomes" id="UP000602198"/>
    </source>
</evidence>
<comment type="subcellular location">
    <subcellularLocation>
        <location evidence="1">Cell membrane</location>
        <topology evidence="1">Multi-pass membrane protein</topology>
    </subcellularLocation>
</comment>
<keyword evidence="3 6" id="KW-0812">Transmembrane</keyword>
<name>A0ABS1MJS6_9NOCA</name>
<evidence type="ECO:0000256" key="3">
    <source>
        <dbReference type="ARBA" id="ARBA00022692"/>
    </source>
</evidence>
<dbReference type="EMBL" id="JAERRJ010000031">
    <property type="protein sequence ID" value="MBL1080295.1"/>
    <property type="molecule type" value="Genomic_DNA"/>
</dbReference>
<gene>
    <name evidence="8" type="ORF">JK358_38460</name>
</gene>
<evidence type="ECO:0000256" key="5">
    <source>
        <dbReference type="ARBA" id="ARBA00023136"/>
    </source>
</evidence>
<sequence length="588" mass="63058">MTTRRAAPAGRITGDMVVIATAAVVTTVVGVGYCAWWASMAALGSVGANPWQQFQAPDTWPVLAVAAVGLAESLLIVAGALVTAKMVRRHEVTRRARVMAGPHRLREVSGAGARAKARRLRPDADTLTACDIGIELGRTVIGGQPVYMSWEDEGVCFGGPRTGKTASLAITALCAAPGPVIATSNKRDLHDHCRGVRETYGRVWVSDLQGRCGHPAQPWWWDILAGLDTLPAARRLAGYFQAATTVPDARADNYFEGGALELLALNLLAAAVGGGDIMHAYGWLSAEDTPVPARLLEQAGQQIAAIKLRTAQGLNSRQRDGLYDMARRMLAVLSDPSWAATVMPPARKHFDGDTTALGAWDPTHDLPQFDPRAFVTSRDGLFLMSLEGPDSATALVTALVGRILDHALAVASRSPAGRLPVPLVGVLDEAANVCRLKELPYLYSHLGSQGVVLVTFLQSPAQASEVWTANQLEQLVSASNAHIYAGGVRDTKYLQGLCDQIGDHDVARWSDSHGRGGSSRSQSWSTERTLPVSLLAELPKDLALVLTTGNPPVLVRKVPWHATRYAEAIRASLARYEPTSLRKERIRS</sequence>
<dbReference type="PANTHER" id="PTHR37937:SF1">
    <property type="entry name" value="CONJUGATIVE TRANSFER: DNA TRANSPORT"/>
    <property type="match status" value="1"/>
</dbReference>
<evidence type="ECO:0000256" key="2">
    <source>
        <dbReference type="ARBA" id="ARBA00022475"/>
    </source>
</evidence>
<evidence type="ECO:0000313" key="8">
    <source>
        <dbReference type="EMBL" id="MBL1080295.1"/>
    </source>
</evidence>
<dbReference type="SUPFAM" id="SSF52540">
    <property type="entry name" value="P-loop containing nucleoside triphosphate hydrolases"/>
    <property type="match status" value="1"/>
</dbReference>
<feature type="transmembrane region" description="Helical" evidence="6">
    <location>
        <begin position="12"/>
        <end position="39"/>
    </location>
</feature>
<keyword evidence="9" id="KW-1185">Reference proteome</keyword>
<keyword evidence="5 6" id="KW-0472">Membrane</keyword>
<evidence type="ECO:0000256" key="1">
    <source>
        <dbReference type="ARBA" id="ARBA00004651"/>
    </source>
</evidence>
<dbReference type="Proteomes" id="UP000602198">
    <property type="component" value="Unassembled WGS sequence"/>
</dbReference>
<evidence type="ECO:0000256" key="6">
    <source>
        <dbReference type="SAM" id="Phobius"/>
    </source>
</evidence>
<accession>A0ABS1MJS6</accession>
<dbReference type="Pfam" id="PF12696">
    <property type="entry name" value="TraG-D_C"/>
    <property type="match status" value="1"/>
</dbReference>